<dbReference type="Gene3D" id="1.10.30.50">
    <property type="match status" value="1"/>
</dbReference>
<proteinExistence type="predicted"/>
<accession>A0ABV9PU13</accession>
<evidence type="ECO:0000313" key="3">
    <source>
        <dbReference type="EMBL" id="MFC4756391.1"/>
    </source>
</evidence>
<evidence type="ECO:0000259" key="2">
    <source>
        <dbReference type="Pfam" id="PF02720"/>
    </source>
</evidence>
<gene>
    <name evidence="3" type="ORF">ACFO7U_16590</name>
</gene>
<organism evidence="3 4">
    <name type="scientific">Dietzia aurantiaca</name>
    <dbReference type="NCBI Taxonomy" id="983873"/>
    <lineage>
        <taxon>Bacteria</taxon>
        <taxon>Bacillati</taxon>
        <taxon>Actinomycetota</taxon>
        <taxon>Actinomycetes</taxon>
        <taxon>Mycobacteriales</taxon>
        <taxon>Dietziaceae</taxon>
        <taxon>Dietzia</taxon>
    </lineage>
</organism>
<dbReference type="CDD" id="cd00085">
    <property type="entry name" value="HNHc"/>
    <property type="match status" value="1"/>
</dbReference>
<protein>
    <submittedName>
        <fullName evidence="3">DUF222 domain-containing protein</fullName>
    </submittedName>
</protein>
<feature type="domain" description="DUF222" evidence="2">
    <location>
        <begin position="59"/>
        <end position="381"/>
    </location>
</feature>
<reference evidence="4" key="1">
    <citation type="journal article" date="2019" name="Int. J. Syst. Evol. Microbiol.">
        <title>The Global Catalogue of Microorganisms (GCM) 10K type strain sequencing project: providing services to taxonomists for standard genome sequencing and annotation.</title>
        <authorList>
            <consortium name="The Broad Institute Genomics Platform"/>
            <consortium name="The Broad Institute Genome Sequencing Center for Infectious Disease"/>
            <person name="Wu L."/>
            <person name="Ma J."/>
        </authorList>
    </citation>
    <scope>NUCLEOTIDE SEQUENCE [LARGE SCALE GENOMIC DNA]</scope>
    <source>
        <strain evidence="4">JCM 11882</strain>
    </source>
</reference>
<sequence>MAMVGIDQTSEPGSDTRIPEASKAVLEALQAENRAAAARLRACYALLDICDDVEFQRAIDAGYDPMCEEPQDYALIDPFDIACAEIVAAYGVHTHRARALIKLSITLVNNFPALLEAMECGRLDEDTVKMLARQMRVVDSRFRPDVQQAVVDWLLGAIDAGQRPGRDRILSQTDRIIEESDPDGVLARRRRAITERNVQVRRSSDGMAQLHAYLTSAEAAALYEALQMSARDQIKKEKDSRGESTRYVDAGVCDNSSGRRIGERRADALVDAILGPGQGADPGSAPESESVAGERLEGETPRAQLRPHITVLTELGPGGEPAVYMPRGGPATIDALMELLSRCVGATISVPDPTPGSADSSTAARRYRISAELARRIRLRDGTCRHPGCSVPADDCDVDHVRPFNHSDPGSGGLTVEFNLMCLCRRHHRFKTFHGWRYQLARDGTLTVTTSTGHTLTTEPDGPLARWRQRPDEGASSDDGPPRPWLSPEPKPTYWFQRIQRQVAARRENIAARRVPEPGDPGYDPPPF</sequence>
<feature type="region of interest" description="Disordered" evidence="1">
    <location>
        <begin position="506"/>
        <end position="528"/>
    </location>
</feature>
<feature type="region of interest" description="Disordered" evidence="1">
    <location>
        <begin position="450"/>
        <end position="493"/>
    </location>
</feature>
<dbReference type="InterPro" id="IPR003615">
    <property type="entry name" value="HNH_nuc"/>
</dbReference>
<feature type="compositionally biased region" description="Basic and acidic residues" evidence="1">
    <location>
        <begin position="506"/>
        <end position="517"/>
    </location>
</feature>
<name>A0ABV9PU13_9ACTN</name>
<dbReference type="Pfam" id="PF02720">
    <property type="entry name" value="DUF222"/>
    <property type="match status" value="1"/>
</dbReference>
<feature type="region of interest" description="Disordered" evidence="1">
    <location>
        <begin position="274"/>
        <end position="303"/>
    </location>
</feature>
<dbReference type="EMBL" id="JBHSHP010000060">
    <property type="protein sequence ID" value="MFC4756391.1"/>
    <property type="molecule type" value="Genomic_DNA"/>
</dbReference>
<comment type="caution">
    <text evidence="3">The sequence shown here is derived from an EMBL/GenBank/DDBJ whole genome shotgun (WGS) entry which is preliminary data.</text>
</comment>
<evidence type="ECO:0000256" key="1">
    <source>
        <dbReference type="SAM" id="MobiDB-lite"/>
    </source>
</evidence>
<keyword evidence="4" id="KW-1185">Reference proteome</keyword>
<feature type="compositionally biased region" description="Pro residues" evidence="1">
    <location>
        <begin position="482"/>
        <end position="491"/>
    </location>
</feature>
<dbReference type="InterPro" id="IPR003870">
    <property type="entry name" value="DUF222"/>
</dbReference>
<dbReference type="Proteomes" id="UP001595836">
    <property type="component" value="Unassembled WGS sequence"/>
</dbReference>
<evidence type="ECO:0000313" key="4">
    <source>
        <dbReference type="Proteomes" id="UP001595836"/>
    </source>
</evidence>